<keyword evidence="1" id="KW-0547">Nucleotide-binding</keyword>
<keyword evidence="1" id="KW-0067">ATP-binding</keyword>
<sequence>MPTPAPSLPHGRVVVLAGPSGSGKSRLADRLRRAHGWPVVRLDDFYKDADAPGLPVSAELGMIDWDHPDSWDEDAAIVALRTLLTTGTAAMPVYDISVSRAVGQHTITALPDDLVIAEGIFAAEAIPALRAAGLLHSAWCIRHHRLKTFFLRLARDLKERRKPPLTLVRRGLVLMRDEPRVVARHEALGARCATPTRAERELSGA</sequence>
<accession>A0AC61U2E0</accession>
<protein>
    <submittedName>
        <fullName evidence="1">ATP-binding protein</fullName>
    </submittedName>
</protein>
<evidence type="ECO:0000313" key="2">
    <source>
        <dbReference type="Proteomes" id="UP001059663"/>
    </source>
</evidence>
<organism evidence="1 2">
    <name type="scientific">Janibacter limosus</name>
    <dbReference type="NCBI Taxonomy" id="53458"/>
    <lineage>
        <taxon>Bacteria</taxon>
        <taxon>Bacillati</taxon>
        <taxon>Actinomycetota</taxon>
        <taxon>Actinomycetes</taxon>
        <taxon>Micrococcales</taxon>
        <taxon>Intrasporangiaceae</taxon>
        <taxon>Janibacter</taxon>
    </lineage>
</organism>
<gene>
    <name evidence="1" type="ORF">LP422_15465</name>
</gene>
<reference evidence="1" key="1">
    <citation type="submission" date="2021-11" db="EMBL/GenBank/DDBJ databases">
        <title>Study of the species diversity of bacterial strains isolated from a unique natural object - Shulgan-Tash cave (Bashkiria).</title>
        <authorList>
            <person name="Sazanova A.L."/>
            <person name="Chirak E.R."/>
            <person name="Safronova V.I."/>
        </authorList>
    </citation>
    <scope>NUCLEOTIDE SEQUENCE</scope>
    <source>
        <strain evidence="1">P1</strain>
    </source>
</reference>
<evidence type="ECO:0000313" key="1">
    <source>
        <dbReference type="EMBL" id="UUZ44028.1"/>
    </source>
</evidence>
<dbReference type="Proteomes" id="UP001059663">
    <property type="component" value="Chromosome"/>
</dbReference>
<proteinExistence type="predicted"/>
<dbReference type="EMBL" id="CP087977">
    <property type="protein sequence ID" value="UUZ44028.1"/>
    <property type="molecule type" value="Genomic_DNA"/>
</dbReference>
<name>A0AC61U2E0_9MICO</name>